<feature type="transmembrane region" description="Helical" evidence="8">
    <location>
        <begin position="302"/>
        <end position="328"/>
    </location>
</feature>
<evidence type="ECO:0000256" key="5">
    <source>
        <dbReference type="ARBA" id="ARBA00022989"/>
    </source>
</evidence>
<dbReference type="InterPro" id="IPR036259">
    <property type="entry name" value="MFS_trans_sf"/>
</dbReference>
<dbReference type="InterPro" id="IPR011701">
    <property type="entry name" value="MFS"/>
</dbReference>
<feature type="transmembrane region" description="Helical" evidence="8">
    <location>
        <begin position="100"/>
        <end position="122"/>
    </location>
</feature>
<feature type="transmembrane region" description="Helical" evidence="8">
    <location>
        <begin position="211"/>
        <end position="230"/>
    </location>
</feature>
<feature type="transmembrane region" description="Helical" evidence="8">
    <location>
        <begin position="143"/>
        <end position="164"/>
    </location>
</feature>
<name>A0A4P6M193_9FIRM</name>
<evidence type="ECO:0000256" key="1">
    <source>
        <dbReference type="ARBA" id="ARBA00004651"/>
    </source>
</evidence>
<protein>
    <recommendedName>
        <fullName evidence="11">MFS transporter</fullName>
    </recommendedName>
</protein>
<comment type="subcellular location">
    <subcellularLocation>
        <location evidence="1">Cell membrane</location>
        <topology evidence="1">Multi-pass membrane protein</topology>
    </subcellularLocation>
</comment>
<proteinExistence type="inferred from homology"/>
<feature type="transmembrane region" description="Helical" evidence="8">
    <location>
        <begin position="12"/>
        <end position="32"/>
    </location>
</feature>
<dbReference type="SUPFAM" id="SSF103473">
    <property type="entry name" value="MFS general substrate transporter"/>
    <property type="match status" value="1"/>
</dbReference>
<gene>
    <name evidence="9" type="ORF">PMF13cell1_02596</name>
</gene>
<evidence type="ECO:0000256" key="6">
    <source>
        <dbReference type="ARBA" id="ARBA00023136"/>
    </source>
</evidence>
<dbReference type="GO" id="GO:0005886">
    <property type="term" value="C:plasma membrane"/>
    <property type="evidence" value="ECO:0007669"/>
    <property type="project" value="UniProtKB-SubCell"/>
</dbReference>
<comment type="similarity">
    <text evidence="2">Belongs to the major facilitator superfamily.</text>
</comment>
<organism evidence="9 10">
    <name type="scientific">Blautia producta</name>
    <dbReference type="NCBI Taxonomy" id="33035"/>
    <lineage>
        <taxon>Bacteria</taxon>
        <taxon>Bacillati</taxon>
        <taxon>Bacillota</taxon>
        <taxon>Clostridia</taxon>
        <taxon>Lachnospirales</taxon>
        <taxon>Lachnospiraceae</taxon>
        <taxon>Blautia</taxon>
    </lineage>
</organism>
<dbReference type="EMBL" id="CP035945">
    <property type="protein sequence ID" value="QBE97047.1"/>
    <property type="molecule type" value="Genomic_DNA"/>
</dbReference>
<dbReference type="KEGG" id="bpro:PMF13cell1_02596"/>
<dbReference type="AlphaFoldDB" id="A0A4P6M193"/>
<keyword evidence="3" id="KW-0813">Transport</keyword>
<dbReference type="Gene3D" id="1.20.1250.20">
    <property type="entry name" value="MFS general substrate transporter like domains"/>
    <property type="match status" value="2"/>
</dbReference>
<feature type="transmembrane region" description="Helical" evidence="8">
    <location>
        <begin position="335"/>
        <end position="355"/>
    </location>
</feature>
<dbReference type="RefSeq" id="WP_130180973.1">
    <property type="nucleotide sequence ID" value="NZ_CP035945.1"/>
</dbReference>
<evidence type="ECO:0000256" key="8">
    <source>
        <dbReference type="SAM" id="Phobius"/>
    </source>
</evidence>
<keyword evidence="5 8" id="KW-1133">Transmembrane helix</keyword>
<evidence type="ECO:0000256" key="2">
    <source>
        <dbReference type="ARBA" id="ARBA00008335"/>
    </source>
</evidence>
<keyword evidence="6 8" id="KW-0472">Membrane</keyword>
<dbReference type="GO" id="GO:0022857">
    <property type="term" value="F:transmembrane transporter activity"/>
    <property type="evidence" value="ECO:0007669"/>
    <property type="project" value="InterPro"/>
</dbReference>
<evidence type="ECO:0000313" key="10">
    <source>
        <dbReference type="Proteomes" id="UP000289794"/>
    </source>
</evidence>
<feature type="transmembrane region" description="Helical" evidence="8">
    <location>
        <begin position="279"/>
        <end position="296"/>
    </location>
</feature>
<feature type="transmembrane region" description="Helical" evidence="8">
    <location>
        <begin position="44"/>
        <end position="62"/>
    </location>
</feature>
<keyword evidence="4 8" id="KW-0812">Transmembrane</keyword>
<evidence type="ECO:0000313" key="9">
    <source>
        <dbReference type="EMBL" id="QBE97047.1"/>
    </source>
</evidence>
<feature type="region of interest" description="Disordered" evidence="7">
    <location>
        <begin position="395"/>
        <end position="414"/>
    </location>
</feature>
<sequence length="414" mass="44169">MKLTAKHTIYSCYLGYITQAIVNNLPPLLFLTFHNQFGISLEKISLLITVNFCIQILIDFLAPGIIKKVGYRAVGITSFIVTTLGLTGFAWLPFLLPNAYAGILICMAFNAVGGGILEVIVSPIVESCPSENKESAMSLLHSFYCWGHMGVVILSTLFFVAAGIDSWRYLPALWALVPLFTCLMFIKIPIYSIEGDDEETKIPGGIFKSGIFWVLFLLMICAGASEQAVSQWSSLFAEDGLGVSKTVGDLLGPCAFAFFMGLSRLLYGIKGDKLNIRHGLLGTSALCIVGYLITSLSPIPLLSLAGCALCGFSVGLMWPGVFSLGAALCRGGGTMMYAMFALAGDVGCSAGPSVVGFVTDAAGSMKTGILAALIFPVILFLIMLGLQKNSAKEKHAADKKTADTAAARDLRSQE</sequence>
<evidence type="ECO:0000256" key="7">
    <source>
        <dbReference type="SAM" id="MobiDB-lite"/>
    </source>
</evidence>
<evidence type="ECO:0000256" key="4">
    <source>
        <dbReference type="ARBA" id="ARBA00022692"/>
    </source>
</evidence>
<feature type="transmembrane region" description="Helical" evidence="8">
    <location>
        <begin position="170"/>
        <end position="190"/>
    </location>
</feature>
<evidence type="ECO:0008006" key="11">
    <source>
        <dbReference type="Google" id="ProtNLM"/>
    </source>
</evidence>
<feature type="transmembrane region" description="Helical" evidence="8">
    <location>
        <begin position="367"/>
        <end position="386"/>
    </location>
</feature>
<accession>A0A4P6M193</accession>
<dbReference type="PANTHER" id="PTHR23514:SF3">
    <property type="entry name" value="BYPASS OF STOP CODON PROTEIN 6"/>
    <property type="match status" value="1"/>
</dbReference>
<dbReference type="Pfam" id="PF07690">
    <property type="entry name" value="MFS_1"/>
    <property type="match status" value="1"/>
</dbReference>
<feature type="transmembrane region" description="Helical" evidence="8">
    <location>
        <begin position="74"/>
        <end position="94"/>
    </location>
</feature>
<reference evidence="9 10" key="1">
    <citation type="submission" date="2019-01" db="EMBL/GenBank/DDBJ databases">
        <title>PMF-metabolizing Aryl O-demethylase.</title>
        <authorList>
            <person name="Kim M."/>
        </authorList>
    </citation>
    <scope>NUCLEOTIDE SEQUENCE [LARGE SCALE GENOMIC DNA]</scope>
    <source>
        <strain evidence="9 10">PMF1</strain>
    </source>
</reference>
<dbReference type="PANTHER" id="PTHR23514">
    <property type="entry name" value="BYPASS OF STOP CODON PROTEIN 6"/>
    <property type="match status" value="1"/>
</dbReference>
<dbReference type="Proteomes" id="UP000289794">
    <property type="component" value="Chromosome"/>
</dbReference>
<feature type="transmembrane region" description="Helical" evidence="8">
    <location>
        <begin position="250"/>
        <end position="267"/>
    </location>
</feature>
<dbReference type="InterPro" id="IPR051788">
    <property type="entry name" value="MFS_Transporter"/>
</dbReference>
<evidence type="ECO:0000256" key="3">
    <source>
        <dbReference type="ARBA" id="ARBA00022448"/>
    </source>
</evidence>